<feature type="region of interest" description="Disordered" evidence="1">
    <location>
        <begin position="1"/>
        <end position="72"/>
    </location>
</feature>
<accession>A0ABR3RUB0</accession>
<feature type="compositionally biased region" description="Basic residues" evidence="1">
    <location>
        <begin position="28"/>
        <end position="42"/>
    </location>
</feature>
<comment type="caution">
    <text evidence="2">The sequence shown here is derived from an EMBL/GenBank/DDBJ whole genome shotgun (WGS) entry which is preliminary data.</text>
</comment>
<organism evidence="2 3">
    <name type="scientific">Paraconiothyrium brasiliense</name>
    <dbReference type="NCBI Taxonomy" id="300254"/>
    <lineage>
        <taxon>Eukaryota</taxon>
        <taxon>Fungi</taxon>
        <taxon>Dikarya</taxon>
        <taxon>Ascomycota</taxon>
        <taxon>Pezizomycotina</taxon>
        <taxon>Dothideomycetes</taxon>
        <taxon>Pleosporomycetidae</taxon>
        <taxon>Pleosporales</taxon>
        <taxon>Massarineae</taxon>
        <taxon>Didymosphaeriaceae</taxon>
        <taxon>Paraconiothyrium</taxon>
    </lineage>
</organism>
<dbReference type="Proteomes" id="UP001521785">
    <property type="component" value="Unassembled WGS sequence"/>
</dbReference>
<dbReference type="EMBL" id="JAKJXO020000003">
    <property type="protein sequence ID" value="KAL1608018.1"/>
    <property type="molecule type" value="Genomic_DNA"/>
</dbReference>
<feature type="compositionally biased region" description="Basic and acidic residues" evidence="1">
    <location>
        <begin position="105"/>
        <end position="118"/>
    </location>
</feature>
<keyword evidence="3" id="KW-1185">Reference proteome</keyword>
<reference evidence="2 3" key="1">
    <citation type="submission" date="2024-02" db="EMBL/GenBank/DDBJ databases">
        <title>De novo assembly and annotation of 12 fungi associated with fruit tree decline syndrome in Ontario, Canada.</title>
        <authorList>
            <person name="Sulman M."/>
            <person name="Ellouze W."/>
            <person name="Ilyukhin E."/>
        </authorList>
    </citation>
    <scope>NUCLEOTIDE SEQUENCE [LARGE SCALE GENOMIC DNA]</scope>
    <source>
        <strain evidence="2 3">M42-189</strain>
    </source>
</reference>
<proteinExistence type="predicted"/>
<protein>
    <submittedName>
        <fullName evidence="2">Uncharacterized protein</fullName>
    </submittedName>
</protein>
<name>A0ABR3RUB0_9PLEO</name>
<sequence>MPPATSKFKDVPEPAFTGIPTRDGTAHQKPRFTRNEKRKFAREKKAIQAPQASKSSAKSKTDIRDSGSSKLDVSKLLPAQIDTYIALLEAKARVGSSKPSSLADRITREKVKAGEKPKKEISAAKLEKIEKRRQLRAAKKEAWLAKKGANTEKIDPIEAEPAVALAKSPLRTAVTSRPASRRASAVARASARTRSASIAPVILPHPEDAFEDLEY</sequence>
<feature type="region of interest" description="Disordered" evidence="1">
    <location>
        <begin position="174"/>
        <end position="201"/>
    </location>
</feature>
<evidence type="ECO:0000313" key="3">
    <source>
        <dbReference type="Proteomes" id="UP001521785"/>
    </source>
</evidence>
<feature type="compositionally biased region" description="Low complexity" evidence="1">
    <location>
        <begin position="174"/>
        <end position="197"/>
    </location>
</feature>
<evidence type="ECO:0000256" key="1">
    <source>
        <dbReference type="SAM" id="MobiDB-lite"/>
    </source>
</evidence>
<feature type="compositionally biased region" description="Low complexity" evidence="1">
    <location>
        <begin position="47"/>
        <end position="58"/>
    </location>
</feature>
<gene>
    <name evidence="2" type="ORF">SLS60_002957</name>
</gene>
<evidence type="ECO:0000313" key="2">
    <source>
        <dbReference type="EMBL" id="KAL1608018.1"/>
    </source>
</evidence>
<feature type="region of interest" description="Disordered" evidence="1">
    <location>
        <begin position="96"/>
        <end position="118"/>
    </location>
</feature>